<feature type="transmembrane region" description="Helical" evidence="2">
    <location>
        <begin position="280"/>
        <end position="306"/>
    </location>
</feature>
<keyword evidence="2" id="KW-1133">Transmembrane helix</keyword>
<feature type="compositionally biased region" description="Basic and acidic residues" evidence="1">
    <location>
        <begin position="54"/>
        <end position="74"/>
    </location>
</feature>
<comment type="caution">
    <text evidence="3">The sequence shown here is derived from an EMBL/GenBank/DDBJ whole genome shotgun (WGS) entry which is preliminary data.</text>
</comment>
<feature type="transmembrane region" description="Helical" evidence="2">
    <location>
        <begin position="99"/>
        <end position="119"/>
    </location>
</feature>
<reference evidence="3" key="1">
    <citation type="submission" date="2009-04" db="EMBL/GenBank/DDBJ databases">
        <authorList>
            <person name="Weinstock G."/>
            <person name="Sodergren E."/>
            <person name="Clifton S."/>
            <person name="Fulton L."/>
            <person name="Fulton B."/>
            <person name="Courtney L."/>
            <person name="Fronick C."/>
            <person name="Harrison M."/>
            <person name="Strong C."/>
            <person name="Farmer C."/>
            <person name="Delahaunty K."/>
            <person name="Markovic C."/>
            <person name="Hall O."/>
            <person name="Minx P."/>
            <person name="Tomlinson C."/>
            <person name="Mitreva M."/>
            <person name="Nelson J."/>
            <person name="Hou S."/>
            <person name="Wollam A."/>
            <person name="Pepin K.H."/>
            <person name="Johnson M."/>
            <person name="Bhonagiri V."/>
            <person name="Nash W.E."/>
            <person name="Warren W."/>
            <person name="Chinwalla A."/>
            <person name="Mardis E.R."/>
            <person name="Wilson R.K."/>
        </authorList>
    </citation>
    <scope>NUCLEOTIDE SEQUENCE [LARGE SCALE GENOMIC DNA]</scope>
    <source>
        <strain evidence="3">DSM 14600</strain>
    </source>
</reference>
<keyword evidence="2" id="KW-0472">Membrane</keyword>
<gene>
    <name evidence="3" type="ORF">GCWU000342_01464</name>
</gene>
<dbReference type="Pfam" id="PF16962">
    <property type="entry name" value="ABC_export"/>
    <property type="match status" value="1"/>
</dbReference>
<feature type="transmembrane region" description="Helical" evidence="2">
    <location>
        <begin position="544"/>
        <end position="567"/>
    </location>
</feature>
<feature type="transmembrane region" description="Helical" evidence="2">
    <location>
        <begin position="405"/>
        <end position="426"/>
    </location>
</feature>
<dbReference type="RefSeq" id="WP_006906465.1">
    <property type="nucleotide sequence ID" value="NZ_GG665866.1"/>
</dbReference>
<feature type="transmembrane region" description="Helical" evidence="2">
    <location>
        <begin position="218"/>
        <end position="236"/>
    </location>
</feature>
<evidence type="ECO:0000313" key="3">
    <source>
        <dbReference type="EMBL" id="EEP28652.1"/>
    </source>
</evidence>
<feature type="transmembrane region" description="Helical" evidence="2">
    <location>
        <begin position="146"/>
        <end position="166"/>
    </location>
</feature>
<keyword evidence="2" id="KW-0812">Transmembrane</keyword>
<sequence length="572" mass="63267">MRVFGYYLAHSFKNSIRKIFRTWVAIYIVFIILMAVVGGLIGYSASHLSEGGKKEEIRQEESYDRGDGGKDSRAKNQAQSQEYPLAAVLGIQGVSGRQIGMALPFLVGFLVLLFALYSAGKNGSAIFQMADVNLLFTSSMRPQSILAFRTMMQTILLFVSAIWMSFQIPNFINMGMGLMGAISLVTVWALLLIFIQFVSIVVYSLLSLREGRYRNLSHYIVYVMLGLLAFALLYYVKTSGSSPLMALIEIATSDQIRFVPYLGWLAAFSWSMTAGDMGGAALWMGAFVLGMVVLALIIWKIPVFFYEDALPQAEKRQKMMEASRAKGKPLESNKKRSKIAGYFRYDAGQMGRGLGANAFFFKALHSWRSEAVRGIISRNALINLAIGIGSYLVNDRLGLTDPNRLLAVYFAAMIIFIFMMSAGTHLNQELERDFIFLVPEPVWKKLAFTVLSDLVCDLMDILPGWIIFNLLVRPDLSMNLAGLLLLVTTGLYVAGQSVLTKLVIPDRLAAMVKRMMTMVIYSFSMIIILVSAIVGAMISGFWGAMVAVGAAETVAGILAFLPGPFIIERGRS</sequence>
<dbReference type="Proteomes" id="UP000003494">
    <property type="component" value="Unassembled WGS sequence"/>
</dbReference>
<protein>
    <submittedName>
        <fullName evidence="3">Uncharacterized protein</fullName>
    </submittedName>
</protein>
<dbReference type="eggNOG" id="ENOG502ZBTS">
    <property type="taxonomic scope" value="Bacteria"/>
</dbReference>
<feature type="transmembrane region" description="Helical" evidence="2">
    <location>
        <begin position="516"/>
        <end position="538"/>
    </location>
</feature>
<dbReference type="EMBL" id="ACIP02000002">
    <property type="protein sequence ID" value="EEP28652.1"/>
    <property type="molecule type" value="Genomic_DNA"/>
</dbReference>
<dbReference type="STRING" id="626523.GCWU000342_01464"/>
<feature type="transmembrane region" description="Helical" evidence="2">
    <location>
        <begin position="20"/>
        <end position="43"/>
    </location>
</feature>
<feature type="transmembrane region" description="Helical" evidence="2">
    <location>
        <begin position="178"/>
        <end position="206"/>
    </location>
</feature>
<evidence type="ECO:0000313" key="4">
    <source>
        <dbReference type="Proteomes" id="UP000003494"/>
    </source>
</evidence>
<evidence type="ECO:0000256" key="1">
    <source>
        <dbReference type="SAM" id="MobiDB-lite"/>
    </source>
</evidence>
<organism evidence="3 4">
    <name type="scientific">Shuttleworthella satelles DSM 14600</name>
    <dbReference type="NCBI Taxonomy" id="626523"/>
    <lineage>
        <taxon>Bacteria</taxon>
        <taxon>Bacillati</taxon>
        <taxon>Bacillota</taxon>
        <taxon>Clostridia</taxon>
        <taxon>Lachnospirales</taxon>
        <taxon>Lachnospiraceae</taxon>
        <taxon>Shuttleworthella</taxon>
    </lineage>
</organism>
<feature type="region of interest" description="Disordered" evidence="1">
    <location>
        <begin position="54"/>
        <end position="78"/>
    </location>
</feature>
<evidence type="ECO:0000256" key="2">
    <source>
        <dbReference type="SAM" id="Phobius"/>
    </source>
</evidence>
<dbReference type="InterPro" id="IPR031584">
    <property type="entry name" value="Put_ABC_export"/>
</dbReference>
<feature type="transmembrane region" description="Helical" evidence="2">
    <location>
        <begin position="480"/>
        <end position="504"/>
    </location>
</feature>
<keyword evidence="4" id="KW-1185">Reference proteome</keyword>
<dbReference type="HOGENOM" id="CLU_476390_0_0_9"/>
<proteinExistence type="predicted"/>
<name>C4GAB9_9FIRM</name>
<dbReference type="AlphaFoldDB" id="C4GAB9"/>
<accession>C4GAB9</accession>